<sequence>MKSIKEVIKDIEHIPKCSQSGEYNLYYLIKCLYGTNKNNQT</sequence>
<accession>A0ABD5G278</accession>
<evidence type="ECO:0000313" key="1">
    <source>
        <dbReference type="EMBL" id="MDT6978107.1"/>
    </source>
</evidence>
<dbReference type="Proteomes" id="UP001258434">
    <property type="component" value="Unassembled WGS sequence"/>
</dbReference>
<organism evidence="1 2">
    <name type="scientific">Bacteroides fragilis</name>
    <dbReference type="NCBI Taxonomy" id="817"/>
    <lineage>
        <taxon>Bacteria</taxon>
        <taxon>Pseudomonadati</taxon>
        <taxon>Bacteroidota</taxon>
        <taxon>Bacteroidia</taxon>
        <taxon>Bacteroidales</taxon>
        <taxon>Bacteroidaceae</taxon>
        <taxon>Bacteroides</taxon>
    </lineage>
</organism>
<reference evidence="2" key="1">
    <citation type="submission" date="2023-07" db="EMBL/GenBank/DDBJ databases">
        <title>A gut symbiont ubiquitin homologue binds and inactivates peptidyl-prolyl isomerase to mediate the interbacterial arms race in the human gut.</title>
        <authorList>
            <person name="Jiang K."/>
            <person name="Li W."/>
            <person name="Tong M."/>
            <person name="Xu J."/>
            <person name="Chen Z."/>
            <person name="Yang Y."/>
            <person name="Zang Y."/>
            <person name="Jiao X."/>
            <person name="Liu C."/>
            <person name="Lim B."/>
            <person name="Jiang X."/>
            <person name="Wang J."/>
            <person name="Wu D."/>
            <person name="Wang M."/>
            <person name="Liu S.-J."/>
            <person name="Shao F."/>
            <person name="Gao X."/>
        </authorList>
    </citation>
    <scope>NUCLEOTIDE SEQUENCE [LARGE SCALE GENOMIC DNA]</scope>
    <source>
        <strain evidence="2">GS077</strain>
    </source>
</reference>
<name>A0ABD5G278_BACFG</name>
<evidence type="ECO:0000313" key="2">
    <source>
        <dbReference type="Proteomes" id="UP001258434"/>
    </source>
</evidence>
<proteinExistence type="predicted"/>
<comment type="caution">
    <text evidence="1">The sequence shown here is derived from an EMBL/GenBank/DDBJ whole genome shotgun (WGS) entry which is preliminary data.</text>
</comment>
<gene>
    <name evidence="1" type="ORF">BFGS077_003419</name>
</gene>
<dbReference type="AlphaFoldDB" id="A0ABD5G278"/>
<reference evidence="1 2" key="2">
    <citation type="submission" date="2023-08" db="EMBL/GenBank/DDBJ databases">
        <authorList>
            <person name="Du M."/>
            <person name="Liu C."/>
            <person name="Liu S.-J."/>
        </authorList>
    </citation>
    <scope>NUCLEOTIDE SEQUENCE [LARGE SCALE GENOMIC DNA]</scope>
    <source>
        <strain evidence="1 2">GS077</strain>
    </source>
</reference>
<dbReference type="EMBL" id="JAVFHL010000002">
    <property type="protein sequence ID" value="MDT6978107.1"/>
    <property type="molecule type" value="Genomic_DNA"/>
</dbReference>
<protein>
    <submittedName>
        <fullName evidence="1">Uncharacterized protein</fullName>
    </submittedName>
</protein>